<dbReference type="PANTHER" id="PTHR40031:SF1">
    <property type="entry name" value="MEMBRANE-BOUND METAL-DEPENDENT HYDROLASE"/>
    <property type="match status" value="1"/>
</dbReference>
<organism evidence="2 3">
    <name type="scientific">Terriglobus roseus</name>
    <dbReference type="NCBI Taxonomy" id="392734"/>
    <lineage>
        <taxon>Bacteria</taxon>
        <taxon>Pseudomonadati</taxon>
        <taxon>Acidobacteriota</taxon>
        <taxon>Terriglobia</taxon>
        <taxon>Terriglobales</taxon>
        <taxon>Acidobacteriaceae</taxon>
        <taxon>Terriglobus</taxon>
    </lineage>
</organism>
<keyword evidence="1" id="KW-0812">Transmembrane</keyword>
<gene>
    <name evidence="2" type="ORF">SAMN05444167_3846</name>
</gene>
<evidence type="ECO:0000256" key="1">
    <source>
        <dbReference type="SAM" id="Phobius"/>
    </source>
</evidence>
<dbReference type="Pfam" id="PF04307">
    <property type="entry name" value="YdjM"/>
    <property type="match status" value="1"/>
</dbReference>
<dbReference type="InterPro" id="IPR053170">
    <property type="entry name" value="Transcription_regulator"/>
</dbReference>
<protein>
    <submittedName>
        <fullName evidence="2">Inner membrane protein</fullName>
    </submittedName>
</protein>
<dbReference type="AlphaFoldDB" id="A0A1G7QE68"/>
<evidence type="ECO:0000313" key="2">
    <source>
        <dbReference type="EMBL" id="SDF96837.1"/>
    </source>
</evidence>
<accession>A0A1G7QE68</accession>
<keyword evidence="3" id="KW-1185">Reference proteome</keyword>
<reference evidence="3" key="1">
    <citation type="submission" date="2016-10" db="EMBL/GenBank/DDBJ databases">
        <authorList>
            <person name="Varghese N."/>
            <person name="Submissions S."/>
        </authorList>
    </citation>
    <scope>NUCLEOTIDE SEQUENCE [LARGE SCALE GENOMIC DNA]</scope>
    <source>
        <strain evidence="3">GAS232</strain>
    </source>
</reference>
<feature type="transmembrane region" description="Helical" evidence="1">
    <location>
        <begin position="169"/>
        <end position="187"/>
    </location>
</feature>
<dbReference type="PANTHER" id="PTHR40031">
    <property type="entry name" value="HYPOTHETICAL MEMBRANE SPANNING PROTEIN"/>
    <property type="match status" value="1"/>
</dbReference>
<feature type="transmembrane region" description="Helical" evidence="1">
    <location>
        <begin position="94"/>
        <end position="112"/>
    </location>
</feature>
<dbReference type="Proteomes" id="UP000182427">
    <property type="component" value="Chromosome I"/>
</dbReference>
<proteinExistence type="predicted"/>
<name>A0A1G7QE68_9BACT</name>
<evidence type="ECO:0000313" key="3">
    <source>
        <dbReference type="Proteomes" id="UP000182427"/>
    </source>
</evidence>
<dbReference type="InterPro" id="IPR007404">
    <property type="entry name" value="YdjM-like"/>
</dbReference>
<keyword evidence="1" id="KW-1133">Transmembrane helix</keyword>
<keyword evidence="1" id="KW-0472">Membrane</keyword>
<sequence length="355" mass="40067">MLTGACLSRALGLPAKVRYATVACVIAAEIPDADYVYRLGGPLVYFQHHRGWTHALWSLPLQAAVITAAFYFVHRMQKQRPQRRSIDIPTNWPLLFGLCLVALLSHLLLDWTNNYGVRPFAPWNPRWYYGDLIFIVEPLLLLFLGGALILPMLLSLINGEIGAKKPRSAGQGLAATALILMTALWGYRYMQRSDAKTQARNQDYQSGPVWRMGLNPYPINPFRWFVVAETSSAMELGRFDNHTGTYDTDTIRTLSKPPVTPAVVAAKQSWLGRVYLDWARFPMVEDRGTAEQVHPEMDLEPQERSWHVVRFTDLRFGYPVLGMSGSTAPLGAEAWVDGTQHVQRLFLGKTEQKLP</sequence>
<feature type="transmembrane region" description="Helical" evidence="1">
    <location>
        <begin position="51"/>
        <end position="73"/>
    </location>
</feature>
<feature type="transmembrane region" description="Helical" evidence="1">
    <location>
        <begin position="132"/>
        <end position="157"/>
    </location>
</feature>
<dbReference type="EMBL" id="LT629690">
    <property type="protein sequence ID" value="SDF96837.1"/>
    <property type="molecule type" value="Genomic_DNA"/>
</dbReference>